<feature type="compositionally biased region" description="Low complexity" evidence="1">
    <location>
        <begin position="519"/>
        <end position="535"/>
    </location>
</feature>
<feature type="compositionally biased region" description="Basic and acidic residues" evidence="1">
    <location>
        <begin position="1099"/>
        <end position="1116"/>
    </location>
</feature>
<evidence type="ECO:0000256" key="1">
    <source>
        <dbReference type="SAM" id="MobiDB-lite"/>
    </source>
</evidence>
<feature type="compositionally biased region" description="Basic and acidic residues" evidence="1">
    <location>
        <begin position="685"/>
        <end position="707"/>
    </location>
</feature>
<reference evidence="2 3" key="1">
    <citation type="submission" date="2019-05" db="EMBL/GenBank/DDBJ databases">
        <title>Another draft genome of Portunus trituberculatus and its Hox gene families provides insights of decapod evolution.</title>
        <authorList>
            <person name="Jeong J.-H."/>
            <person name="Song I."/>
            <person name="Kim S."/>
            <person name="Choi T."/>
            <person name="Kim D."/>
            <person name="Ryu S."/>
            <person name="Kim W."/>
        </authorList>
    </citation>
    <scope>NUCLEOTIDE SEQUENCE [LARGE SCALE GENOMIC DNA]</scope>
    <source>
        <tissue evidence="2">Muscle</tissue>
    </source>
</reference>
<accession>A0A5B7G342</accession>
<feature type="region of interest" description="Disordered" evidence="1">
    <location>
        <begin position="1533"/>
        <end position="1583"/>
    </location>
</feature>
<feature type="region of interest" description="Disordered" evidence="1">
    <location>
        <begin position="756"/>
        <end position="1002"/>
    </location>
</feature>
<feature type="compositionally biased region" description="Pro residues" evidence="1">
    <location>
        <begin position="673"/>
        <end position="683"/>
    </location>
</feature>
<sequence>MHHQRPIMPRPGSGQSPFRDFDSISQVARRPQDPAAHAERVKVSGGKTAKAKVKAKTKPKKSSSRQTTASAWQYTMVPTGTPAASQASASFPDPAHVPQHTSSATPKSLQDSLQQDGMGRRRREHQQQQQQRPLTSWRSLSALQGESSAEKMRPRHWSPSPERRKSVSFEEPQVILRYSPEDPRESPRPKGLVNKALMKSWTKGFTKRAAASGGGSEAQGGVGASPLPFLKKTKSGQATPEAGSVSSVPFSKKKKTLLDKERDRDRDKEGSVRSGGSHLSDHLGKLKANLHLRRSHAAAEPVMTGFVQDSSEFLSPKSPTGEGDTISLASYTSIESSASAAAAAARHRPTKHWKKKKHQQEALALGPADLRLRPTKAGKAPGPVRAFRNMLGKNSRSTMDLSVLERASVTGMSRSYDDILKENNFPTQQEFASDARMLTLSRDCVEPGDFDDDAEYYRDFHRYYDSEAQAEGSAAPGNAAPQAAGKEASSSPPPAVESSVRSMVSKYERLSPAEHPARPRAATAASFPTPAAVPSAHHRARATTSVPPSGTHSTAATDTTTTTTTTTVTVHQEEEPRGGVAATGAAMGKQPKPTPRNLQAGGEGGKAARAVQTSITRTELLPATPLRPAVRSVEKNTTTNDYENLIMPPRAARSERLSATHARDTRHASASPPSSPPPPPPREAPTLEKNHRTAVDRDRSRSTENGRCDVTATHAKCLRTPPGLATTTTTTTTTSVKKTEGPAVGLCIPAVVVTEEDKTRVSSAPEAAGTVRVTQTQTEARQDAPSHRPAQQSLSGSSNEDSGFLSSLHRLVRKTTSSSSTEDPQPSLKERLAKRLSSVSSDDRDSGDSRKRKVPPERPPPPKLVCDKFNTYGHYLSADDPPLVPPSPPPPKPPRLFQILSGYRRPGGDAERLAGGSDPLLPHHHHHNYRRYSLLSPPCPRRPPSISPPPPPPPTTPPPPPPHSSSEEEEEEEEHKKRSKRKKKHGEDKVDSFTSDFPLPVSHDLATTPASEYDACGTCSGHSSWSFGTDEQYEKAAREEHDHDHCPVHAPVKAVEVVEVRPESPPEKTNLTLSTKSTTTTTNTSTTTCPVHPQGTGEESQKKTVEEKVDAMETRLRSPPRRTTLSTSTMTTTRTQETHRESPKPRERRQAVLTRQLATRETSPTETQDHGDTEEHKSHDKDPACPVVTKRTHYTYEKHVKATPRRGEGRLSGLAAKQNYKSLSRSLEDSLASECLKDGNTTTPTRLSKYKWKSMDLKDDGDTEGTQTKGKGQVVEDDFVEKLLKRAAEMKASTAEAMKKTLEEEEEEEKEHPSSSTSTTTTTTRTSSTTRPDPVPRVTARTVPSPVALPRCDYKPFPAPRVTKPVSAPPSRPSSALSSASDRSLVNVFFEKLLESQQRPRTSTPRLAKTLSRSETHLARHKDPARQTDDPSSVEDVRTWKMRTSLDSSTLSDSPSACESYKSEPYISYHRQMTSPTTTRPDNDLRRSVSCDRIPPTLASFPDSLPRPRPRLQPPFARSDALVFSSDEDMQWGQVSGAQGGGGVRVRRISDSILSRPEGSAGAPPGNKDAGYTGDTEDEEVGM</sequence>
<feature type="compositionally biased region" description="Basic and acidic residues" evidence="1">
    <location>
        <begin position="1136"/>
        <end position="1150"/>
    </location>
</feature>
<feature type="compositionally biased region" description="Basic and acidic residues" evidence="1">
    <location>
        <begin position="179"/>
        <end position="188"/>
    </location>
</feature>
<feature type="compositionally biased region" description="Low complexity" evidence="1">
    <location>
        <begin position="1373"/>
        <end position="1385"/>
    </location>
</feature>
<feature type="compositionally biased region" description="Basic and acidic residues" evidence="1">
    <location>
        <begin position="1412"/>
        <end position="1439"/>
    </location>
</feature>
<feature type="compositionally biased region" description="Low complexity" evidence="1">
    <location>
        <begin position="1445"/>
        <end position="1454"/>
    </location>
</feature>
<feature type="compositionally biased region" description="Polar residues" evidence="1">
    <location>
        <begin position="1471"/>
        <end position="1480"/>
    </location>
</feature>
<feature type="compositionally biased region" description="Pro residues" evidence="1">
    <location>
        <begin position="882"/>
        <end position="894"/>
    </location>
</feature>
<feature type="compositionally biased region" description="Low complexity" evidence="1">
    <location>
        <begin position="474"/>
        <end position="500"/>
    </location>
</feature>
<feature type="region of interest" description="Disordered" evidence="1">
    <location>
        <begin position="629"/>
        <end position="707"/>
    </location>
</feature>
<feature type="compositionally biased region" description="Polar residues" evidence="1">
    <location>
        <begin position="814"/>
        <end position="824"/>
    </location>
</feature>
<feature type="compositionally biased region" description="Polar residues" evidence="1">
    <location>
        <begin position="542"/>
        <end position="553"/>
    </location>
</feature>
<feature type="compositionally biased region" description="Basic and acidic residues" evidence="1">
    <location>
        <begin position="1167"/>
        <end position="1183"/>
    </location>
</feature>
<dbReference type="EMBL" id="VSRR010011556">
    <property type="protein sequence ID" value="MPC53352.1"/>
    <property type="molecule type" value="Genomic_DNA"/>
</dbReference>
<feature type="compositionally biased region" description="Low complexity" evidence="1">
    <location>
        <begin position="1314"/>
        <end position="1330"/>
    </location>
</feature>
<feature type="compositionally biased region" description="Basic residues" evidence="1">
    <location>
        <begin position="345"/>
        <end position="358"/>
    </location>
</feature>
<keyword evidence="3" id="KW-1185">Reference proteome</keyword>
<feature type="compositionally biased region" description="Polar residues" evidence="1">
    <location>
        <begin position="1156"/>
        <end position="1166"/>
    </location>
</feature>
<feature type="region of interest" description="Disordered" evidence="1">
    <location>
        <begin position="1"/>
        <end position="282"/>
    </location>
</feature>
<protein>
    <submittedName>
        <fullName evidence="2">Uncharacterized protein</fullName>
    </submittedName>
</protein>
<feature type="compositionally biased region" description="Polar residues" evidence="1">
    <location>
        <begin position="99"/>
        <end position="115"/>
    </location>
</feature>
<feature type="compositionally biased region" description="Polar residues" evidence="1">
    <location>
        <begin position="133"/>
        <end position="147"/>
    </location>
</feature>
<dbReference type="OrthoDB" id="4158657at2759"/>
<feature type="region of interest" description="Disordered" evidence="1">
    <location>
        <begin position="340"/>
        <end position="385"/>
    </location>
</feature>
<feature type="compositionally biased region" description="Polar residues" evidence="1">
    <location>
        <begin position="789"/>
        <end position="805"/>
    </location>
</feature>
<feature type="compositionally biased region" description="Basic and acidic residues" evidence="1">
    <location>
        <begin position="506"/>
        <end position="517"/>
    </location>
</feature>
<proteinExistence type="predicted"/>
<gene>
    <name evidence="2" type="ORF">E2C01_047241</name>
</gene>
<evidence type="ECO:0000313" key="2">
    <source>
        <dbReference type="EMBL" id="MPC53352.1"/>
    </source>
</evidence>
<comment type="caution">
    <text evidence="2">The sequence shown here is derived from an EMBL/GenBank/DDBJ whole genome shotgun (WGS) entry which is preliminary data.</text>
</comment>
<feature type="region of interest" description="Disordered" evidence="1">
    <location>
        <begin position="1059"/>
        <end position="1189"/>
    </location>
</feature>
<feature type="compositionally biased region" description="Low complexity" evidence="1">
    <location>
        <begin position="1121"/>
        <end position="1135"/>
    </location>
</feature>
<feature type="compositionally biased region" description="Basic and acidic residues" evidence="1">
    <location>
        <begin position="652"/>
        <end position="667"/>
    </location>
</feature>
<feature type="compositionally biased region" description="Polar residues" evidence="1">
    <location>
        <begin position="1395"/>
        <end position="1405"/>
    </location>
</feature>
<feature type="compositionally biased region" description="Low complexity" evidence="1">
    <location>
        <begin position="1067"/>
        <end position="1088"/>
    </location>
</feature>
<feature type="compositionally biased region" description="Basic and acidic residues" evidence="1">
    <location>
        <begin position="30"/>
        <end position="42"/>
    </location>
</feature>
<feature type="compositionally biased region" description="Basic and acidic residues" evidence="1">
    <location>
        <begin position="1481"/>
        <end position="1490"/>
    </location>
</feature>
<evidence type="ECO:0000313" key="3">
    <source>
        <dbReference type="Proteomes" id="UP000324222"/>
    </source>
</evidence>
<feature type="region of interest" description="Disordered" evidence="1">
    <location>
        <begin position="1291"/>
        <end position="1519"/>
    </location>
</feature>
<organism evidence="2 3">
    <name type="scientific">Portunus trituberculatus</name>
    <name type="common">Swimming crab</name>
    <name type="synonym">Neptunus trituberculatus</name>
    <dbReference type="NCBI Taxonomy" id="210409"/>
    <lineage>
        <taxon>Eukaryota</taxon>
        <taxon>Metazoa</taxon>
        <taxon>Ecdysozoa</taxon>
        <taxon>Arthropoda</taxon>
        <taxon>Crustacea</taxon>
        <taxon>Multicrustacea</taxon>
        <taxon>Malacostraca</taxon>
        <taxon>Eumalacostraca</taxon>
        <taxon>Eucarida</taxon>
        <taxon>Decapoda</taxon>
        <taxon>Pleocyemata</taxon>
        <taxon>Brachyura</taxon>
        <taxon>Eubrachyura</taxon>
        <taxon>Portunoidea</taxon>
        <taxon>Portunidae</taxon>
        <taxon>Portuninae</taxon>
        <taxon>Portunus</taxon>
    </lineage>
</organism>
<feature type="compositionally biased region" description="Gly residues" evidence="1">
    <location>
        <begin position="212"/>
        <end position="223"/>
    </location>
</feature>
<feature type="compositionally biased region" description="Low complexity" evidence="1">
    <location>
        <begin position="554"/>
        <end position="570"/>
    </location>
</feature>
<dbReference type="Proteomes" id="UP000324222">
    <property type="component" value="Unassembled WGS sequence"/>
</dbReference>
<feature type="region of interest" description="Disordered" evidence="1">
    <location>
        <begin position="469"/>
        <end position="611"/>
    </location>
</feature>
<feature type="compositionally biased region" description="Polar residues" evidence="1">
    <location>
        <begin position="65"/>
        <end position="89"/>
    </location>
</feature>
<feature type="compositionally biased region" description="Basic residues" evidence="1">
    <location>
        <begin position="49"/>
        <end position="63"/>
    </location>
</feature>
<feature type="compositionally biased region" description="Basic and acidic residues" evidence="1">
    <location>
        <begin position="256"/>
        <end position="271"/>
    </location>
</feature>
<feature type="region of interest" description="Disordered" evidence="1">
    <location>
        <begin position="1229"/>
        <end position="1277"/>
    </location>
</feature>
<name>A0A5B7G342_PORTR</name>
<feature type="compositionally biased region" description="Pro residues" evidence="1">
    <location>
        <begin position="937"/>
        <end position="963"/>
    </location>
</feature>